<organism evidence="1">
    <name type="scientific">Cumathamnion serrulatum</name>
    <dbReference type="NCBI Taxonomy" id="1206573"/>
    <lineage>
        <taxon>Eukaryota</taxon>
        <taxon>Rhodophyta</taxon>
        <taxon>Florideophyceae</taxon>
        <taxon>Rhodymeniophycidae</taxon>
        <taxon>Ceramiales</taxon>
        <taxon>Delesseriaceae</taxon>
        <taxon>Cumathamnion</taxon>
    </lineage>
</organism>
<proteinExistence type="predicted"/>
<dbReference type="AlphaFoldDB" id="A0A7U1G3W1"/>
<dbReference type="InterPro" id="IPR012674">
    <property type="entry name" value="Calycin"/>
</dbReference>
<dbReference type="RefSeq" id="YP_010156051.1">
    <property type="nucleotide sequence ID" value="NC_057222.1"/>
</dbReference>
<accession>A0A7U1G3W1</accession>
<name>A0A7U1G3W1_9FLOR</name>
<gene>
    <name evidence="1" type="primary">ycf58</name>
</gene>
<sequence length="145" mass="17857">MDFKSDNWFENLQGSWSTKKSIYLIDNKIEHTYEERFNLEKNNREKDDLNYKLKYHLRRKKDNMLFYQLSIIENLINKLKISYSIKLIEKNLIKFEHRLKKKSIIYSEYIYYINKNLNISISFLKRNNKYLMIIFTSYIKTSNAL</sequence>
<protein>
    <submittedName>
        <fullName evidence="1">Uncharacterized protein</fullName>
    </submittedName>
</protein>
<dbReference type="GeneID" id="67159660"/>
<evidence type="ECO:0000313" key="1">
    <source>
        <dbReference type="EMBL" id="QQY85355.1"/>
    </source>
</evidence>
<geneLocation type="plastid" evidence="1"/>
<keyword evidence="1" id="KW-0934">Plastid</keyword>
<dbReference type="EMBL" id="MW292565">
    <property type="protein sequence ID" value="QQY85355.1"/>
    <property type="molecule type" value="Genomic_DNA"/>
</dbReference>
<reference evidence="1" key="1">
    <citation type="submission" date="2020-11" db="EMBL/GenBank/DDBJ databases">
        <title>Complete plastid genome of Cumathamnion serrulatum (Ceramiales, Florideophyceae, Rhodophyta).</title>
        <authorList>
            <person name="Kim H."/>
            <person name="Yoon H.S."/>
        </authorList>
    </citation>
    <scope>NUCLEOTIDE SEQUENCE</scope>
</reference>
<dbReference type="Gene3D" id="2.40.128.20">
    <property type="match status" value="1"/>
</dbReference>